<dbReference type="GO" id="GO:0006508">
    <property type="term" value="P:proteolysis"/>
    <property type="evidence" value="ECO:0007669"/>
    <property type="project" value="UniProtKB-KW"/>
</dbReference>
<comment type="similarity">
    <text evidence="2">Belongs to the protease PrsW family.</text>
</comment>
<feature type="transmembrane region" description="Helical" evidence="10">
    <location>
        <begin position="6"/>
        <end position="25"/>
    </location>
</feature>
<dbReference type="GO" id="GO:0008233">
    <property type="term" value="F:peptidase activity"/>
    <property type="evidence" value="ECO:0007669"/>
    <property type="project" value="UniProtKB-KW"/>
</dbReference>
<keyword evidence="7" id="KW-0378">Hydrolase</keyword>
<keyword evidence="6 10" id="KW-0812">Transmembrane</keyword>
<dbReference type="Proteomes" id="UP000034845">
    <property type="component" value="Unassembled WGS sequence"/>
</dbReference>
<evidence type="ECO:0000313" key="12">
    <source>
        <dbReference type="Proteomes" id="UP000034845"/>
    </source>
</evidence>
<keyword evidence="4" id="KW-1003">Cell membrane</keyword>
<evidence type="ECO:0000256" key="10">
    <source>
        <dbReference type="SAM" id="Phobius"/>
    </source>
</evidence>
<dbReference type="InterPro" id="IPR026898">
    <property type="entry name" value="PrsW"/>
</dbReference>
<reference evidence="11 12" key="1">
    <citation type="journal article" date="2015" name="Nature">
        <title>rRNA introns, odd ribosomes, and small enigmatic genomes across a large radiation of phyla.</title>
        <authorList>
            <person name="Brown C.T."/>
            <person name="Hug L.A."/>
            <person name="Thomas B.C."/>
            <person name="Sharon I."/>
            <person name="Castelle C.J."/>
            <person name="Singh A."/>
            <person name="Wilkins M.J."/>
            <person name="Williams K.H."/>
            <person name="Banfield J.F."/>
        </authorList>
    </citation>
    <scope>NUCLEOTIDE SEQUENCE [LARGE SCALE GENOMIC DNA]</scope>
    <source>
        <strain evidence="12">GW2011_GWA1_39_13</strain>
    </source>
</reference>
<dbReference type="EMBL" id="LBWF01000001">
    <property type="protein sequence ID" value="KKR02551.1"/>
    <property type="molecule type" value="Genomic_DNA"/>
</dbReference>
<dbReference type="PANTHER" id="PTHR36844:SF1">
    <property type="entry name" value="PROTEASE PRSW"/>
    <property type="match status" value="1"/>
</dbReference>
<proteinExistence type="inferred from homology"/>
<accession>A0A0G0MQ28</accession>
<gene>
    <name evidence="11" type="ORF">UT29_C0001G0031</name>
</gene>
<evidence type="ECO:0000256" key="7">
    <source>
        <dbReference type="ARBA" id="ARBA00022801"/>
    </source>
</evidence>
<protein>
    <recommendedName>
        <fullName evidence="3">Protease PrsW</fullName>
    </recommendedName>
</protein>
<evidence type="ECO:0000256" key="8">
    <source>
        <dbReference type="ARBA" id="ARBA00022989"/>
    </source>
</evidence>
<evidence type="ECO:0000256" key="5">
    <source>
        <dbReference type="ARBA" id="ARBA00022670"/>
    </source>
</evidence>
<evidence type="ECO:0000256" key="4">
    <source>
        <dbReference type="ARBA" id="ARBA00022475"/>
    </source>
</evidence>
<dbReference type="InterPro" id="IPR023596">
    <property type="entry name" value="Peptidase_PrsW_arch/bac"/>
</dbReference>
<evidence type="ECO:0000256" key="9">
    <source>
        <dbReference type="ARBA" id="ARBA00023136"/>
    </source>
</evidence>
<sequence>MSPTTLNISLVAMGLIPSLAWLYFFSKKDCHPEPKNLVAQTFLMGIIISPLAILFQFSFAQLASTVTGTSQALAQNSSYFFLWAAAVEEIIKFYAVRMLILKNPEFDEPVDAMIYMITAGLGFAAMENILVMFRVFPDGAQATLATWALRFTGATLLHALSSGLMGYFLAMSWFFRDHGKKLVVIGFIMATIFHFTFNVFLSAFENRVTGLVYSTSLLMVMAFLVSILFDKIKERHTKTTPTLAVESPNIEVSNSNVVTTISNKTINLLK</sequence>
<dbReference type="GO" id="GO:0005886">
    <property type="term" value="C:plasma membrane"/>
    <property type="evidence" value="ECO:0007669"/>
    <property type="project" value="UniProtKB-SubCell"/>
</dbReference>
<evidence type="ECO:0000256" key="3">
    <source>
        <dbReference type="ARBA" id="ARBA00018997"/>
    </source>
</evidence>
<keyword evidence="5" id="KW-0645">Protease</keyword>
<feature type="transmembrane region" description="Helical" evidence="10">
    <location>
        <begin position="182"/>
        <end position="204"/>
    </location>
</feature>
<evidence type="ECO:0000256" key="1">
    <source>
        <dbReference type="ARBA" id="ARBA00004651"/>
    </source>
</evidence>
<dbReference type="PIRSF" id="PIRSF016933">
    <property type="entry name" value="PrsW"/>
    <property type="match status" value="1"/>
</dbReference>
<feature type="transmembrane region" description="Helical" evidence="10">
    <location>
        <begin position="79"/>
        <end position="100"/>
    </location>
</feature>
<comment type="caution">
    <text evidence="11">The sequence shown here is derived from an EMBL/GenBank/DDBJ whole genome shotgun (WGS) entry which is preliminary data.</text>
</comment>
<feature type="transmembrane region" description="Helical" evidence="10">
    <location>
        <begin position="37"/>
        <end position="59"/>
    </location>
</feature>
<name>A0A0G0MQ28_YANXG</name>
<feature type="transmembrane region" description="Helical" evidence="10">
    <location>
        <begin position="156"/>
        <end position="175"/>
    </location>
</feature>
<organism evidence="11 12">
    <name type="scientific">Yanofskybacteria sp. (strain GW2011_GWA1_39_13)</name>
    <dbReference type="NCBI Taxonomy" id="1619019"/>
    <lineage>
        <taxon>Bacteria</taxon>
        <taxon>Candidatus Yanofskyibacteriota</taxon>
    </lineage>
</organism>
<evidence type="ECO:0000256" key="6">
    <source>
        <dbReference type="ARBA" id="ARBA00022692"/>
    </source>
</evidence>
<evidence type="ECO:0000256" key="2">
    <source>
        <dbReference type="ARBA" id="ARBA00009165"/>
    </source>
</evidence>
<keyword evidence="9 10" id="KW-0472">Membrane</keyword>
<dbReference type="PANTHER" id="PTHR36844">
    <property type="entry name" value="PROTEASE PRSW"/>
    <property type="match status" value="1"/>
</dbReference>
<feature type="transmembrane region" description="Helical" evidence="10">
    <location>
        <begin position="112"/>
        <end position="136"/>
    </location>
</feature>
<feature type="transmembrane region" description="Helical" evidence="10">
    <location>
        <begin position="210"/>
        <end position="229"/>
    </location>
</feature>
<dbReference type="Pfam" id="PF13367">
    <property type="entry name" value="PrsW-protease"/>
    <property type="match status" value="1"/>
</dbReference>
<keyword evidence="8 10" id="KW-1133">Transmembrane helix</keyword>
<evidence type="ECO:0000313" key="11">
    <source>
        <dbReference type="EMBL" id="KKR02551.1"/>
    </source>
</evidence>
<dbReference type="AlphaFoldDB" id="A0A0G0MQ28"/>
<comment type="subcellular location">
    <subcellularLocation>
        <location evidence="1">Cell membrane</location>
        <topology evidence="1">Multi-pass membrane protein</topology>
    </subcellularLocation>
</comment>